<keyword evidence="1" id="KW-1133">Transmembrane helix</keyword>
<accession>A0A644Y315</accession>
<dbReference type="PANTHER" id="PTHR34387">
    <property type="entry name" value="SLR1258 PROTEIN"/>
    <property type="match status" value="1"/>
</dbReference>
<gene>
    <name evidence="2" type="ORF">SDC9_69366</name>
</gene>
<dbReference type="Pfam" id="PF04402">
    <property type="entry name" value="SIMPL"/>
    <property type="match status" value="1"/>
</dbReference>
<proteinExistence type="predicted"/>
<sequence>MGSKVSEKSLFPGIFIMLGLIFLGIFIKSAVTSFKSYDRVVNVKGLAELEVPANKVVWPVVYKEIGNDLTMLYKEINTKNEKIISYLKSKGLEEEEISISAPSIIDMNAERYQSQPSPYRYNITSIITVTSQKVDLVREIASGQSELLAHGVALLAGDYQYQTQYFYTLLNDIKPAMIEEATKNARASAQKFAKDSDSKLGKIKRASQGQFTISDRDANTPHIKTIRVVSTVEYMLKD</sequence>
<dbReference type="InterPro" id="IPR007497">
    <property type="entry name" value="SIMPL/DUF541"/>
</dbReference>
<dbReference type="PIRSF" id="PIRSF029033">
    <property type="entry name" value="UCP029033"/>
    <property type="match status" value="1"/>
</dbReference>
<dbReference type="InterPro" id="IPR052022">
    <property type="entry name" value="26kDa_periplasmic_antigen"/>
</dbReference>
<keyword evidence="1" id="KW-0472">Membrane</keyword>
<protein>
    <recommendedName>
        <fullName evidence="3">SIMPL domain-containing protein</fullName>
    </recommendedName>
</protein>
<reference evidence="2" key="1">
    <citation type="submission" date="2019-08" db="EMBL/GenBank/DDBJ databases">
        <authorList>
            <person name="Kucharzyk K."/>
            <person name="Murdoch R.W."/>
            <person name="Higgins S."/>
            <person name="Loffler F."/>
        </authorList>
    </citation>
    <scope>NUCLEOTIDE SEQUENCE</scope>
</reference>
<organism evidence="2">
    <name type="scientific">bioreactor metagenome</name>
    <dbReference type="NCBI Taxonomy" id="1076179"/>
    <lineage>
        <taxon>unclassified sequences</taxon>
        <taxon>metagenomes</taxon>
        <taxon>ecological metagenomes</taxon>
    </lineage>
</organism>
<keyword evidence="1" id="KW-0812">Transmembrane</keyword>
<dbReference type="GO" id="GO:0006974">
    <property type="term" value="P:DNA damage response"/>
    <property type="evidence" value="ECO:0007669"/>
    <property type="project" value="TreeGrafter"/>
</dbReference>
<name>A0A644Y315_9ZZZZ</name>
<comment type="caution">
    <text evidence="2">The sequence shown here is derived from an EMBL/GenBank/DDBJ whole genome shotgun (WGS) entry which is preliminary data.</text>
</comment>
<evidence type="ECO:0008006" key="3">
    <source>
        <dbReference type="Google" id="ProtNLM"/>
    </source>
</evidence>
<feature type="transmembrane region" description="Helical" evidence="1">
    <location>
        <begin position="12"/>
        <end position="31"/>
    </location>
</feature>
<dbReference type="AlphaFoldDB" id="A0A644Y315"/>
<evidence type="ECO:0000256" key="1">
    <source>
        <dbReference type="SAM" id="Phobius"/>
    </source>
</evidence>
<dbReference type="PANTHER" id="PTHR34387:SF2">
    <property type="entry name" value="SLR1258 PROTEIN"/>
    <property type="match status" value="1"/>
</dbReference>
<dbReference type="Gene3D" id="3.30.70.2970">
    <property type="entry name" value="Protein of unknown function (DUF541), domain 2"/>
    <property type="match status" value="1"/>
</dbReference>
<evidence type="ECO:0000313" key="2">
    <source>
        <dbReference type="EMBL" id="MPM22906.1"/>
    </source>
</evidence>
<dbReference type="EMBL" id="VSSQ01003913">
    <property type="protein sequence ID" value="MPM22906.1"/>
    <property type="molecule type" value="Genomic_DNA"/>
</dbReference>
<dbReference type="InterPro" id="IPR016907">
    <property type="entry name" value="UCP029033"/>
</dbReference>